<organism evidence="5 6">
    <name type="scientific">Marinomonas phaeophyticola</name>
    <dbReference type="NCBI Taxonomy" id="3004091"/>
    <lineage>
        <taxon>Bacteria</taxon>
        <taxon>Pseudomonadati</taxon>
        <taxon>Pseudomonadota</taxon>
        <taxon>Gammaproteobacteria</taxon>
        <taxon>Oceanospirillales</taxon>
        <taxon>Oceanospirillaceae</taxon>
        <taxon>Marinomonas</taxon>
    </lineage>
</organism>
<protein>
    <submittedName>
        <fullName evidence="5">MFS transporter</fullName>
    </submittedName>
</protein>
<keyword evidence="1 4" id="KW-0812">Transmembrane</keyword>
<feature type="transmembrane region" description="Helical" evidence="4">
    <location>
        <begin position="72"/>
        <end position="93"/>
    </location>
</feature>
<dbReference type="Gene3D" id="1.20.1250.20">
    <property type="entry name" value="MFS general substrate transporter like domains"/>
    <property type="match status" value="1"/>
</dbReference>
<dbReference type="Pfam" id="PF07690">
    <property type="entry name" value="MFS_1"/>
    <property type="match status" value="1"/>
</dbReference>
<reference evidence="5" key="1">
    <citation type="submission" date="2022-12" db="EMBL/GenBank/DDBJ databases">
        <title>Marinomonas 15G1-11 sp. nov, isolated from marine algae.</title>
        <authorList>
            <person name="Butt M."/>
            <person name="Choi D.G."/>
            <person name="Kim J.M."/>
            <person name="Lee J.K."/>
            <person name="Baek J.H."/>
            <person name="Jeon C.O."/>
        </authorList>
    </citation>
    <scope>NUCLEOTIDE SEQUENCE</scope>
    <source>
        <strain evidence="5">15G1-11</strain>
    </source>
</reference>
<dbReference type="InterPro" id="IPR036259">
    <property type="entry name" value="MFS_trans_sf"/>
</dbReference>
<comment type="caution">
    <text evidence="5">The sequence shown here is derived from an EMBL/GenBank/DDBJ whole genome shotgun (WGS) entry which is preliminary data.</text>
</comment>
<keyword evidence="2 4" id="KW-1133">Transmembrane helix</keyword>
<accession>A0ABT4JP51</accession>
<proteinExistence type="predicted"/>
<evidence type="ECO:0000256" key="4">
    <source>
        <dbReference type="SAM" id="Phobius"/>
    </source>
</evidence>
<evidence type="ECO:0000313" key="5">
    <source>
        <dbReference type="EMBL" id="MCZ2720076.1"/>
    </source>
</evidence>
<evidence type="ECO:0000256" key="2">
    <source>
        <dbReference type="ARBA" id="ARBA00022989"/>
    </source>
</evidence>
<feature type="transmembrane region" description="Helical" evidence="4">
    <location>
        <begin position="6"/>
        <end position="25"/>
    </location>
</feature>
<dbReference type="InterPro" id="IPR011701">
    <property type="entry name" value="MFS"/>
</dbReference>
<dbReference type="PANTHER" id="PTHR23521:SF3">
    <property type="entry name" value="MFS TRANSPORTER"/>
    <property type="match status" value="1"/>
</dbReference>
<name>A0ABT4JP51_9GAMM</name>
<evidence type="ECO:0000256" key="3">
    <source>
        <dbReference type="ARBA" id="ARBA00023136"/>
    </source>
</evidence>
<sequence length="150" mass="16630">MVKQTILPIWSLLFGIVIITMAGGLQGSLIGIRASLEEFDTTVTGFIMSGYYIGFILGSMLIPGWVKNVGHIRVFAAVASLASITILMQSIVINPWFWTIMRTGTGLCYAGLFIVTESWLNDISSNETRGRLFSVYMIVLWGDQFSVKCY</sequence>
<dbReference type="Proteomes" id="UP001149719">
    <property type="component" value="Unassembled WGS sequence"/>
</dbReference>
<evidence type="ECO:0000256" key="1">
    <source>
        <dbReference type="ARBA" id="ARBA00022692"/>
    </source>
</evidence>
<feature type="transmembrane region" description="Helical" evidence="4">
    <location>
        <begin position="46"/>
        <end position="66"/>
    </location>
</feature>
<keyword evidence="6" id="KW-1185">Reference proteome</keyword>
<evidence type="ECO:0000313" key="6">
    <source>
        <dbReference type="Proteomes" id="UP001149719"/>
    </source>
</evidence>
<dbReference type="PANTHER" id="PTHR23521">
    <property type="entry name" value="TRANSPORTER MFS SUPERFAMILY"/>
    <property type="match status" value="1"/>
</dbReference>
<dbReference type="EMBL" id="JAPUBN010000001">
    <property type="protein sequence ID" value="MCZ2720076.1"/>
    <property type="molecule type" value="Genomic_DNA"/>
</dbReference>
<dbReference type="SUPFAM" id="SSF103473">
    <property type="entry name" value="MFS general substrate transporter"/>
    <property type="match status" value="1"/>
</dbReference>
<gene>
    <name evidence="5" type="ORF">O1D97_00065</name>
</gene>
<dbReference type="RefSeq" id="WP_269121697.1">
    <property type="nucleotide sequence ID" value="NZ_JAPUBN010000001.1"/>
</dbReference>
<keyword evidence="3 4" id="KW-0472">Membrane</keyword>